<comment type="subcellular location">
    <subcellularLocation>
        <location evidence="1">Cell projection</location>
        <location evidence="1">Cilium</location>
    </subcellularLocation>
    <subcellularLocation>
        <location evidence="2">Endomembrane system</location>
        <topology evidence="2">Peripheral membrane protein</topology>
    </subcellularLocation>
</comment>
<dbReference type="Pfam" id="PF00069">
    <property type="entry name" value="Pkinase"/>
    <property type="match status" value="1"/>
</dbReference>
<dbReference type="FunFam" id="3.30.200.20:FF:000579">
    <property type="entry name" value="cyclin-dependent kinase 20"/>
    <property type="match status" value="1"/>
</dbReference>
<evidence type="ECO:0000256" key="2">
    <source>
        <dbReference type="ARBA" id="ARBA00004184"/>
    </source>
</evidence>
<evidence type="ECO:0000256" key="3">
    <source>
        <dbReference type="ARBA" id="ARBA00007471"/>
    </source>
</evidence>
<dbReference type="GO" id="GO:0004438">
    <property type="term" value="F:phosphatidylinositol-3-phosphate phosphatase activity"/>
    <property type="evidence" value="ECO:0007669"/>
    <property type="project" value="InterPro"/>
</dbReference>
<reference evidence="16" key="1">
    <citation type="submission" date="2017-05" db="UniProtKB">
        <authorList>
            <consortium name="EnsemblMetazoa"/>
        </authorList>
    </citation>
    <scope>IDENTIFICATION</scope>
</reference>
<dbReference type="STRING" id="400682.A0A1X7TXY6"/>
<dbReference type="Gene3D" id="3.30.200.20">
    <property type="entry name" value="Phosphorylase Kinase, domain 1"/>
    <property type="match status" value="1"/>
</dbReference>
<dbReference type="Gene3D" id="3.90.190.10">
    <property type="entry name" value="Protein tyrosine phosphatase superfamily"/>
    <property type="match status" value="1"/>
</dbReference>
<dbReference type="InterPro" id="IPR008271">
    <property type="entry name" value="Ser/Thr_kinase_AS"/>
</dbReference>
<keyword evidence="10" id="KW-0966">Cell projection</keyword>
<protein>
    <recommendedName>
        <fullName evidence="4">cyclin-dependent kinase</fullName>
        <ecNumber evidence="4">2.7.11.22</ecNumber>
    </recommendedName>
</protein>
<evidence type="ECO:0000256" key="1">
    <source>
        <dbReference type="ARBA" id="ARBA00004138"/>
    </source>
</evidence>
<dbReference type="PANTHER" id="PTHR13524:SF2">
    <property type="entry name" value="MYOTUBULARIN-RELATED PROTEIN 14"/>
    <property type="match status" value="1"/>
</dbReference>
<evidence type="ECO:0000256" key="7">
    <source>
        <dbReference type="ARBA" id="ARBA00022741"/>
    </source>
</evidence>
<dbReference type="CDD" id="cd13213">
    <property type="entry name" value="PH-GRAM_MTMR14"/>
    <property type="match status" value="1"/>
</dbReference>
<dbReference type="PANTHER" id="PTHR13524">
    <property type="entry name" value="MYOTUBULARIN-RELATED"/>
    <property type="match status" value="1"/>
</dbReference>
<dbReference type="GO" id="GO:0012505">
    <property type="term" value="C:endomembrane system"/>
    <property type="evidence" value="ECO:0007669"/>
    <property type="project" value="UniProtKB-SubCell"/>
</dbReference>
<dbReference type="PROSITE" id="PS00107">
    <property type="entry name" value="PROTEIN_KINASE_ATP"/>
    <property type="match status" value="1"/>
</dbReference>
<evidence type="ECO:0000256" key="4">
    <source>
        <dbReference type="ARBA" id="ARBA00012425"/>
    </source>
</evidence>
<evidence type="ECO:0000256" key="13">
    <source>
        <dbReference type="PROSITE-ProRule" id="PRU10141"/>
    </source>
</evidence>
<evidence type="ECO:0000256" key="11">
    <source>
        <dbReference type="ARBA" id="ARBA00047811"/>
    </source>
</evidence>
<accession>A0A1X7TXY6</accession>
<keyword evidence="8" id="KW-0418">Kinase</keyword>
<comment type="catalytic activity">
    <reaction evidence="11">
        <text>L-threonyl-[protein] + ATP = O-phospho-L-threonyl-[protein] + ADP + H(+)</text>
        <dbReference type="Rhea" id="RHEA:46608"/>
        <dbReference type="Rhea" id="RHEA-COMP:11060"/>
        <dbReference type="Rhea" id="RHEA-COMP:11605"/>
        <dbReference type="ChEBI" id="CHEBI:15378"/>
        <dbReference type="ChEBI" id="CHEBI:30013"/>
        <dbReference type="ChEBI" id="CHEBI:30616"/>
        <dbReference type="ChEBI" id="CHEBI:61977"/>
        <dbReference type="ChEBI" id="CHEBI:456216"/>
        <dbReference type="EC" id="2.7.11.22"/>
    </reaction>
</comment>
<dbReference type="InterPro" id="IPR017441">
    <property type="entry name" value="Protein_kinase_ATP_BS"/>
</dbReference>
<dbReference type="InterPro" id="IPR029021">
    <property type="entry name" value="Prot-tyrosine_phosphatase-like"/>
</dbReference>
<dbReference type="EC" id="2.7.11.22" evidence="4"/>
<dbReference type="InterPro" id="IPR016130">
    <property type="entry name" value="Tyr_Pase_AS"/>
</dbReference>
<feature type="binding site" evidence="13">
    <location>
        <position position="510"/>
    </location>
    <ligand>
        <name>ATP</name>
        <dbReference type="ChEBI" id="CHEBI:30616"/>
    </ligand>
</feature>
<evidence type="ECO:0000256" key="10">
    <source>
        <dbReference type="ARBA" id="ARBA00023069"/>
    </source>
</evidence>
<keyword evidence="7 13" id="KW-0547">Nucleotide-binding</keyword>
<dbReference type="GO" id="GO:0005737">
    <property type="term" value="C:cytoplasm"/>
    <property type="evidence" value="ECO:0007669"/>
    <property type="project" value="UniProtKB-ARBA"/>
</dbReference>
<evidence type="ECO:0000256" key="9">
    <source>
        <dbReference type="ARBA" id="ARBA00022840"/>
    </source>
</evidence>
<evidence type="ECO:0000256" key="12">
    <source>
        <dbReference type="ARBA" id="ARBA00048367"/>
    </source>
</evidence>
<evidence type="ECO:0000256" key="5">
    <source>
        <dbReference type="ARBA" id="ARBA00022527"/>
    </source>
</evidence>
<dbReference type="SMART" id="SM00220">
    <property type="entry name" value="S_TKc"/>
    <property type="match status" value="1"/>
</dbReference>
<dbReference type="InterPro" id="IPR010569">
    <property type="entry name" value="Myotubularin-like_Pase_dom"/>
</dbReference>
<dbReference type="eggNOG" id="KOG0659">
    <property type="taxonomic scope" value="Eukaryota"/>
</dbReference>
<comment type="similarity">
    <text evidence="3">Belongs to the protein-tyrosine phosphatase family. Non-receptor class myotubularin subfamily.</text>
</comment>
<comment type="catalytic activity">
    <reaction evidence="12">
        <text>L-seryl-[protein] + ATP = O-phospho-L-seryl-[protein] + ADP + H(+)</text>
        <dbReference type="Rhea" id="RHEA:17989"/>
        <dbReference type="Rhea" id="RHEA-COMP:9863"/>
        <dbReference type="Rhea" id="RHEA-COMP:11604"/>
        <dbReference type="ChEBI" id="CHEBI:15378"/>
        <dbReference type="ChEBI" id="CHEBI:29999"/>
        <dbReference type="ChEBI" id="CHEBI:30616"/>
        <dbReference type="ChEBI" id="CHEBI:83421"/>
        <dbReference type="ChEBI" id="CHEBI:456216"/>
        <dbReference type="EC" id="2.7.11.22"/>
    </reaction>
</comment>
<dbReference type="FunFam" id="1.10.510.10:FF:000406">
    <property type="entry name" value="cyclin-dependent kinase 20 isoform X1"/>
    <property type="match status" value="1"/>
</dbReference>
<dbReference type="AlphaFoldDB" id="A0A1X7TXY6"/>
<evidence type="ECO:0000259" key="15">
    <source>
        <dbReference type="PROSITE" id="PS50056"/>
    </source>
</evidence>
<dbReference type="Gene3D" id="1.10.510.10">
    <property type="entry name" value="Transferase(Phosphotransferase) domain 1"/>
    <property type="match status" value="1"/>
</dbReference>
<sequence length="811" mass="91842">MAKECSVVTCECLQELIGFFSSHGYKASSNERNFQIVEKMSLHLLARDYFIETVDNSDGNLCPHYPTHLMIIAKREEDKDIVNNAGRLKEFFKVSKLARSLSRFPVPVILIGNKNICRSSTLSTAMELYGRSGLDWVFSGKGKSGGSKEPEEVLQPKEKRLSEWALVDQAREFDSQLITALGVTLICDLMVEMRKTSYGLTLTSSEKADGRLWYSQFTIASLPYPGCEFFVHYRQNKDSIGSVRYDWSMPSNDAVINVPSPLPESVGIDFTKYKSWNIIQHTQNYIKLLLHYLQYEEGGILIHCVAGWDRTPLYISLLRLSLWADGHIHKSLCPIEMLYLTLAYDWFMFGHKFEERLRKNEEVLYFCFDFLQHITSDDFSFNLAPPTTTPITGTELKHNRGEQLLKIREIFLKVYDAAIPLNPSHHEPARNEGRGGGIWGRVTSYFPGNGMIIVFFSLRVYFLIIFMSKTPPENLLPMENYKILGRIGEGAHGVVLKARHTQTGDLVALKRVHLKKPADGIPNSALREIKALQESGENHHVICLRDMFPHGPGFVLVFDYMLSDLAEVIRNAEKPLTEAQVKSYMTMLLKGVAYLHDNKIMHRDLKPANLLISQTGHLKIADFGLARVLSTELGRLYSHQVATRWYRAPELLYGARQYDTGIDMWAVGCIFGELLNTSPLFPGENDIDQLCCVLRILGTPSERIWPGMSQLPDYHKISFSEMSPTPMEVVVPDALPEAVDLLKSFLVYDSRHRLSAAKALLHSYFFTPPLPAHHSELPIPSKAPPGRKTFDVFAPLQDSLVDTTALQTILS</sequence>
<dbReference type="GO" id="GO:0005524">
    <property type="term" value="F:ATP binding"/>
    <property type="evidence" value="ECO:0007669"/>
    <property type="project" value="UniProtKB-UniRule"/>
</dbReference>
<evidence type="ECO:0000256" key="8">
    <source>
        <dbReference type="ARBA" id="ARBA00022777"/>
    </source>
</evidence>
<evidence type="ECO:0000256" key="6">
    <source>
        <dbReference type="ARBA" id="ARBA00022679"/>
    </source>
</evidence>
<dbReference type="InterPro" id="IPR048002">
    <property type="entry name" value="CDK20-like_STKc"/>
</dbReference>
<dbReference type="PROSITE" id="PS00108">
    <property type="entry name" value="PROTEIN_KINASE_ST"/>
    <property type="match status" value="1"/>
</dbReference>
<dbReference type="PROSITE" id="PS50011">
    <property type="entry name" value="PROTEIN_KINASE_DOM"/>
    <property type="match status" value="1"/>
</dbReference>
<evidence type="ECO:0000259" key="14">
    <source>
        <dbReference type="PROSITE" id="PS50011"/>
    </source>
</evidence>
<organism evidence="16">
    <name type="scientific">Amphimedon queenslandica</name>
    <name type="common">Sponge</name>
    <dbReference type="NCBI Taxonomy" id="400682"/>
    <lineage>
        <taxon>Eukaryota</taxon>
        <taxon>Metazoa</taxon>
        <taxon>Porifera</taxon>
        <taxon>Demospongiae</taxon>
        <taxon>Heteroscleromorpha</taxon>
        <taxon>Haplosclerida</taxon>
        <taxon>Niphatidae</taxon>
        <taxon>Amphimedon</taxon>
    </lineage>
</organism>
<dbReference type="InterPro" id="IPR039803">
    <property type="entry name" value="MTMR14_PH-GRAM"/>
</dbReference>
<dbReference type="PROSITE" id="PS00383">
    <property type="entry name" value="TYR_PHOSPHATASE_1"/>
    <property type="match status" value="1"/>
</dbReference>
<dbReference type="PROSITE" id="PS50056">
    <property type="entry name" value="TYR_PHOSPHATASE_2"/>
    <property type="match status" value="1"/>
</dbReference>
<evidence type="ECO:0000313" key="16">
    <source>
        <dbReference type="EnsemblMetazoa" id="Aqu2.1.20341_001"/>
    </source>
</evidence>
<name>A0A1X7TXY6_AMPQE</name>
<feature type="domain" description="Tyrosine specific protein phosphatases" evidence="15">
    <location>
        <begin position="283"/>
        <end position="317"/>
    </location>
</feature>
<dbReference type="CDD" id="cd07832">
    <property type="entry name" value="STKc_CCRK"/>
    <property type="match status" value="1"/>
</dbReference>
<dbReference type="InParanoid" id="A0A1X7TXY6"/>
<keyword evidence="6" id="KW-0808">Transferase</keyword>
<dbReference type="SUPFAM" id="SSF56112">
    <property type="entry name" value="Protein kinase-like (PK-like)"/>
    <property type="match status" value="1"/>
</dbReference>
<keyword evidence="5" id="KW-0723">Serine/threonine-protein kinase</keyword>
<dbReference type="InterPro" id="IPR000387">
    <property type="entry name" value="Tyr_Pase_dom"/>
</dbReference>
<dbReference type="OrthoDB" id="63265at2759"/>
<dbReference type="InterPro" id="IPR011009">
    <property type="entry name" value="Kinase-like_dom_sf"/>
</dbReference>
<proteinExistence type="inferred from homology"/>
<keyword evidence="10" id="KW-0969">Cilium</keyword>
<dbReference type="InterPro" id="IPR039802">
    <property type="entry name" value="MTMR14"/>
</dbReference>
<dbReference type="GO" id="GO:0005929">
    <property type="term" value="C:cilium"/>
    <property type="evidence" value="ECO:0007669"/>
    <property type="project" value="UniProtKB-SubCell"/>
</dbReference>
<dbReference type="InterPro" id="IPR000719">
    <property type="entry name" value="Prot_kinase_dom"/>
</dbReference>
<dbReference type="GO" id="GO:0004693">
    <property type="term" value="F:cyclin-dependent protein serine/threonine kinase activity"/>
    <property type="evidence" value="ECO:0007669"/>
    <property type="project" value="UniProtKB-EC"/>
</dbReference>
<keyword evidence="9 13" id="KW-0067">ATP-binding</keyword>
<dbReference type="Pfam" id="PF06602">
    <property type="entry name" value="Myotub-related"/>
    <property type="match status" value="1"/>
</dbReference>
<dbReference type="SUPFAM" id="SSF52799">
    <property type="entry name" value="(Phosphotyrosine protein) phosphatases II"/>
    <property type="match status" value="1"/>
</dbReference>
<feature type="domain" description="Protein kinase" evidence="14">
    <location>
        <begin position="481"/>
        <end position="765"/>
    </location>
</feature>
<dbReference type="EnsemblMetazoa" id="Aqu2.1.20341_001">
    <property type="protein sequence ID" value="Aqu2.1.20341_001"/>
    <property type="gene ID" value="Aqu2.1.20341"/>
</dbReference>